<keyword evidence="3" id="KW-1003">Cell membrane</keyword>
<dbReference type="GO" id="GO:0009401">
    <property type="term" value="P:phosphoenolpyruvate-dependent sugar phosphotransferase system"/>
    <property type="evidence" value="ECO:0007669"/>
    <property type="project" value="UniProtKB-KW"/>
</dbReference>
<proteinExistence type="predicted"/>
<keyword evidence="7 9" id="KW-1133">Transmembrane helix</keyword>
<dbReference type="Proteomes" id="UP000199095">
    <property type="component" value="Unassembled WGS sequence"/>
</dbReference>
<dbReference type="PANTHER" id="PTHR30009:SF4">
    <property type="entry name" value="PTS SYSTEM N-ACETYLGLUCOSAMINE-SPECIFIC EIICBA COMPONENT"/>
    <property type="match status" value="1"/>
</dbReference>
<evidence type="ECO:0000256" key="6">
    <source>
        <dbReference type="ARBA" id="ARBA00022692"/>
    </source>
</evidence>
<accession>A0A1H9YWJ6</accession>
<reference evidence="12" key="1">
    <citation type="submission" date="2016-10" db="EMBL/GenBank/DDBJ databases">
        <authorList>
            <person name="Varghese N."/>
            <person name="Submissions S."/>
        </authorList>
    </citation>
    <scope>NUCLEOTIDE SEQUENCE [LARGE SCALE GENOMIC DNA]</scope>
    <source>
        <strain evidence="12">CGMCC 1.3566</strain>
    </source>
</reference>
<feature type="transmembrane region" description="Helical" evidence="9">
    <location>
        <begin position="12"/>
        <end position="37"/>
    </location>
</feature>
<evidence type="ECO:0000256" key="9">
    <source>
        <dbReference type="SAM" id="Phobius"/>
    </source>
</evidence>
<dbReference type="Pfam" id="PF02378">
    <property type="entry name" value="PTS_EIIC"/>
    <property type="match status" value="1"/>
</dbReference>
<dbReference type="STRING" id="237682.SAMN05421676_101307"/>
<dbReference type="PANTHER" id="PTHR30009">
    <property type="entry name" value="CYTOCHROME C-TYPE SYNTHESIS PROTEIN AND PTS TRANSMEMBRANE COMPONENT"/>
    <property type="match status" value="1"/>
</dbReference>
<keyword evidence="8 9" id="KW-0472">Membrane</keyword>
<evidence type="ECO:0000256" key="2">
    <source>
        <dbReference type="ARBA" id="ARBA00022448"/>
    </source>
</evidence>
<evidence type="ECO:0000256" key="8">
    <source>
        <dbReference type="ARBA" id="ARBA00023136"/>
    </source>
</evidence>
<evidence type="ECO:0000256" key="1">
    <source>
        <dbReference type="ARBA" id="ARBA00004651"/>
    </source>
</evidence>
<dbReference type="GO" id="GO:0015764">
    <property type="term" value="P:N-acetylglucosamine transport"/>
    <property type="evidence" value="ECO:0007669"/>
    <property type="project" value="TreeGrafter"/>
</dbReference>
<evidence type="ECO:0000256" key="7">
    <source>
        <dbReference type="ARBA" id="ARBA00022989"/>
    </source>
</evidence>
<feature type="transmembrane region" description="Helical" evidence="9">
    <location>
        <begin position="88"/>
        <end position="106"/>
    </location>
</feature>
<feature type="transmembrane region" description="Helical" evidence="9">
    <location>
        <begin position="49"/>
        <end position="68"/>
    </location>
</feature>
<name>A0A1H9YWJ6_9BACI</name>
<dbReference type="AlphaFoldDB" id="A0A1H9YWJ6"/>
<protein>
    <submittedName>
        <fullName evidence="11">PTS system, N-acetylglucosamine-specific IIC component</fullName>
    </submittedName>
</protein>
<comment type="subcellular location">
    <subcellularLocation>
        <location evidence="1">Cell membrane</location>
        <topology evidence="1">Multi-pass membrane protein</topology>
    </subcellularLocation>
</comment>
<evidence type="ECO:0000313" key="11">
    <source>
        <dbReference type="EMBL" id="SES73063.1"/>
    </source>
</evidence>
<keyword evidence="12" id="KW-1185">Reference proteome</keyword>
<keyword evidence="5" id="KW-0598">Phosphotransferase system</keyword>
<dbReference type="GO" id="GO:0090563">
    <property type="term" value="F:protein-phosphocysteine-sugar phosphotransferase activity"/>
    <property type="evidence" value="ECO:0007669"/>
    <property type="project" value="TreeGrafter"/>
</dbReference>
<evidence type="ECO:0000256" key="5">
    <source>
        <dbReference type="ARBA" id="ARBA00022683"/>
    </source>
</evidence>
<feature type="domain" description="Phosphotransferase system EIIC" evidence="10">
    <location>
        <begin position="10"/>
        <end position="96"/>
    </location>
</feature>
<evidence type="ECO:0000256" key="4">
    <source>
        <dbReference type="ARBA" id="ARBA00022597"/>
    </source>
</evidence>
<keyword evidence="6 9" id="KW-0812">Transmembrane</keyword>
<evidence type="ECO:0000256" key="3">
    <source>
        <dbReference type="ARBA" id="ARBA00022475"/>
    </source>
</evidence>
<keyword evidence="2" id="KW-0813">Transport</keyword>
<gene>
    <name evidence="11" type="ORF">SAMN05421676_101307</name>
</gene>
<dbReference type="EMBL" id="FOHJ01000001">
    <property type="protein sequence ID" value="SES73063.1"/>
    <property type="molecule type" value="Genomic_DNA"/>
</dbReference>
<sequence length="107" mass="11026">MTLKDEGAGNVIAGFLISAGSAILDFIPILFAVGVAIGMTRAKDGPAAISGLVGYPVITTVLASDNVATLLQIELDEVNMAFDNIENVFIGMISGLSQLLCIIGLVM</sequence>
<evidence type="ECO:0000313" key="12">
    <source>
        <dbReference type="Proteomes" id="UP000199095"/>
    </source>
</evidence>
<keyword evidence="4" id="KW-0762">Sugar transport</keyword>
<dbReference type="InterPro" id="IPR003352">
    <property type="entry name" value="PTS_EIIC"/>
</dbReference>
<dbReference type="GO" id="GO:0005886">
    <property type="term" value="C:plasma membrane"/>
    <property type="evidence" value="ECO:0007669"/>
    <property type="project" value="UniProtKB-SubCell"/>
</dbReference>
<dbReference type="InterPro" id="IPR050429">
    <property type="entry name" value="PTS_Glucose_EIICBA"/>
</dbReference>
<evidence type="ECO:0000259" key="10">
    <source>
        <dbReference type="Pfam" id="PF02378"/>
    </source>
</evidence>
<organism evidence="11 12">
    <name type="scientific">Salinibacillus kushneri</name>
    <dbReference type="NCBI Taxonomy" id="237682"/>
    <lineage>
        <taxon>Bacteria</taxon>
        <taxon>Bacillati</taxon>
        <taxon>Bacillota</taxon>
        <taxon>Bacilli</taxon>
        <taxon>Bacillales</taxon>
        <taxon>Bacillaceae</taxon>
        <taxon>Salinibacillus</taxon>
    </lineage>
</organism>
<dbReference type="GO" id="GO:0008982">
    <property type="term" value="F:protein-N(PI)-phosphohistidine-sugar phosphotransferase activity"/>
    <property type="evidence" value="ECO:0007669"/>
    <property type="project" value="InterPro"/>
</dbReference>